<dbReference type="Proteomes" id="UP000218965">
    <property type="component" value="Chromosome"/>
</dbReference>
<dbReference type="FunFam" id="1.10.287.1080:FF:000001">
    <property type="entry name" value="Nucleoside triphosphate pyrophosphohydrolase"/>
    <property type="match status" value="1"/>
</dbReference>
<dbReference type="PANTHER" id="PTHR30522:SF0">
    <property type="entry name" value="NUCLEOSIDE TRIPHOSPHATE PYROPHOSPHOHYDROLASE"/>
    <property type="match status" value="1"/>
</dbReference>
<dbReference type="CDD" id="cd11528">
    <property type="entry name" value="NTP-PPase_MazG_Nterm"/>
    <property type="match status" value="1"/>
</dbReference>
<dbReference type="GO" id="GO:0046047">
    <property type="term" value="P:TTP catabolic process"/>
    <property type="evidence" value="ECO:0007669"/>
    <property type="project" value="TreeGrafter"/>
</dbReference>
<feature type="compositionally biased region" description="Pro residues" evidence="1">
    <location>
        <begin position="9"/>
        <end position="35"/>
    </location>
</feature>
<feature type="region of interest" description="Disordered" evidence="1">
    <location>
        <begin position="1"/>
        <end position="47"/>
    </location>
</feature>
<dbReference type="Pfam" id="PF03819">
    <property type="entry name" value="MazG"/>
    <property type="match status" value="1"/>
</dbReference>
<dbReference type="KEGG" id="malk:MalAC0309_0836"/>
<dbReference type="InterPro" id="IPR004518">
    <property type="entry name" value="MazG-like_dom"/>
</dbReference>
<dbReference type="InterPro" id="IPR048015">
    <property type="entry name" value="NTP-PPase_MazG-like_N"/>
</dbReference>
<proteinExistence type="predicted"/>
<dbReference type="PANTHER" id="PTHR30522">
    <property type="entry name" value="NUCLEOSIDE TRIPHOSPHATE PYROPHOSPHOHYDROLASE"/>
    <property type="match status" value="1"/>
</dbReference>
<dbReference type="InterPro" id="IPR011551">
    <property type="entry name" value="NTP_PyrPHydrolase_MazG"/>
</dbReference>
<dbReference type="EMBL" id="AP017315">
    <property type="protein sequence ID" value="BAU31703.1"/>
    <property type="molecule type" value="Genomic_DNA"/>
</dbReference>
<evidence type="ECO:0000256" key="1">
    <source>
        <dbReference type="SAM" id="MobiDB-lite"/>
    </source>
</evidence>
<dbReference type="GO" id="GO:0046076">
    <property type="term" value="P:dTTP catabolic process"/>
    <property type="evidence" value="ECO:0007669"/>
    <property type="project" value="TreeGrafter"/>
</dbReference>
<organism evidence="3 4">
    <name type="scientific">Microcella alkaliphila</name>
    <dbReference type="NCBI Taxonomy" id="279828"/>
    <lineage>
        <taxon>Bacteria</taxon>
        <taxon>Bacillati</taxon>
        <taxon>Actinomycetota</taxon>
        <taxon>Actinomycetes</taxon>
        <taxon>Micrococcales</taxon>
        <taxon>Microbacteriaceae</taxon>
        <taxon>Microcella</taxon>
    </lineage>
</organism>
<dbReference type="RefSeq" id="WP_096420903.1">
    <property type="nucleotide sequence ID" value="NZ_AP017315.1"/>
</dbReference>
<dbReference type="AlphaFoldDB" id="A0A0U4WV24"/>
<gene>
    <name evidence="3" type="ORF">MalAC0309_0836</name>
</gene>
<dbReference type="GO" id="GO:0006950">
    <property type="term" value="P:response to stress"/>
    <property type="evidence" value="ECO:0007669"/>
    <property type="project" value="UniProtKB-ARBA"/>
</dbReference>
<sequence length="280" mass="30072">MATSDPAPESSPHPSPHASPHPSPHSSPHPSPPPSLHSHPQLTPEPHPELDRLIAVMAHLRAPGGCAWDAEQTHTSLAKYLIEESHELVEAIEHGTRDDILEELGDVLYQVLFHADIAAADPDAPFTIDDVARVSAEKMIGRHPHVFGDVTADTAEEVSANWEQWKRQEKPARTSSLDGLPAALPTLVRAEKVLGRAERLGILSVSDAALAEASTEAAAEVQTAPERLADETALGHHLLALVADARARGLDADRALRAAVREVEDRIRASETESAPAHPE</sequence>
<name>A0A0U4WV24_9MICO</name>
<evidence type="ECO:0000313" key="3">
    <source>
        <dbReference type="EMBL" id="BAU31703.1"/>
    </source>
</evidence>
<dbReference type="SUPFAM" id="SSF101386">
    <property type="entry name" value="all-alpha NTP pyrophosphatases"/>
    <property type="match status" value="1"/>
</dbReference>
<dbReference type="GO" id="GO:0046061">
    <property type="term" value="P:dATP catabolic process"/>
    <property type="evidence" value="ECO:0007669"/>
    <property type="project" value="TreeGrafter"/>
</dbReference>
<reference evidence="4" key="1">
    <citation type="submission" date="2015-12" db="EMBL/GenBank/DDBJ databases">
        <authorList>
            <person name="Shamseldin A."/>
            <person name="Moawad H."/>
            <person name="Abd El-Rahim W.M."/>
            <person name="Sadowsky M.J."/>
        </authorList>
    </citation>
    <scope>NUCLEOTIDE SEQUENCE [LARGE SCALE GENOMIC DNA]</scope>
    <source>
        <strain evidence="4">JAM AC0309</strain>
    </source>
</reference>
<evidence type="ECO:0000259" key="2">
    <source>
        <dbReference type="Pfam" id="PF03819"/>
    </source>
</evidence>
<dbReference type="NCBIfam" id="TIGR00444">
    <property type="entry name" value="mazG"/>
    <property type="match status" value="1"/>
</dbReference>
<dbReference type="GO" id="GO:0046052">
    <property type="term" value="P:UTP catabolic process"/>
    <property type="evidence" value="ECO:0007669"/>
    <property type="project" value="TreeGrafter"/>
</dbReference>
<dbReference type="OrthoDB" id="9808939at2"/>
<dbReference type="GO" id="GO:0006203">
    <property type="term" value="P:dGTP catabolic process"/>
    <property type="evidence" value="ECO:0007669"/>
    <property type="project" value="TreeGrafter"/>
</dbReference>
<dbReference type="Gene3D" id="1.10.287.1080">
    <property type="entry name" value="MazG-like"/>
    <property type="match status" value="2"/>
</dbReference>
<accession>A0A0U4WV24</accession>
<feature type="domain" description="NTP pyrophosphohydrolase MazG-like" evidence="2">
    <location>
        <begin position="72"/>
        <end position="147"/>
    </location>
</feature>
<reference evidence="3 4" key="2">
    <citation type="submission" date="2016-01" db="EMBL/GenBank/DDBJ databases">
        <title>Microcella alkaliphila JAM AC0309 whole genome shotgun sequence.</title>
        <authorList>
            <person name="Kurata A."/>
            <person name="Hirose Y."/>
            <person name="Kishimoto N."/>
            <person name="Kobayashi T."/>
        </authorList>
    </citation>
    <scope>NUCLEOTIDE SEQUENCE [LARGE SCALE GENOMIC DNA]</scope>
    <source>
        <strain evidence="3 4">JAM AC0309</strain>
    </source>
</reference>
<protein>
    <submittedName>
        <fullName evidence="3">MazG family protein</fullName>
    </submittedName>
</protein>
<dbReference type="GO" id="GO:0046081">
    <property type="term" value="P:dUTP catabolic process"/>
    <property type="evidence" value="ECO:0007669"/>
    <property type="project" value="TreeGrafter"/>
</dbReference>
<dbReference type="GO" id="GO:0047429">
    <property type="term" value="F:nucleoside triphosphate diphosphatase activity"/>
    <property type="evidence" value="ECO:0007669"/>
    <property type="project" value="TreeGrafter"/>
</dbReference>
<evidence type="ECO:0000313" key="4">
    <source>
        <dbReference type="Proteomes" id="UP000218965"/>
    </source>
</evidence>